<evidence type="ECO:0000313" key="2">
    <source>
        <dbReference type="EMBL" id="GBO89787.1"/>
    </source>
</evidence>
<accession>A0A5M3Q3W3</accession>
<evidence type="ECO:0008006" key="4">
    <source>
        <dbReference type="Google" id="ProtNLM"/>
    </source>
</evidence>
<keyword evidence="1" id="KW-0233">DNA recombination</keyword>
<comment type="caution">
    <text evidence="2">The sequence shown here is derived from an EMBL/GenBank/DDBJ whole genome shotgun (WGS) entry which is preliminary data.</text>
</comment>
<organism evidence="2 3">
    <name type="scientific">Marinobacter salsuginis</name>
    <dbReference type="NCBI Taxonomy" id="418719"/>
    <lineage>
        <taxon>Bacteria</taxon>
        <taxon>Pseudomonadati</taxon>
        <taxon>Pseudomonadota</taxon>
        <taxon>Gammaproteobacteria</taxon>
        <taxon>Pseudomonadales</taxon>
        <taxon>Marinobacteraceae</taxon>
        <taxon>Marinobacter</taxon>
    </lineage>
</organism>
<sequence length="188" mass="21929">MIHIRKPSAGEIHVDERYLPPSQKTIERSIFISRELALEIEEYIKIHRRKVLPARKHSWLFVNHRKGDHWGSPISLNNWINSVDRLRKVDPDLYHGVKSHGFRHTFAYLWNEKVDEHNLKAAARPELKMKIIGDKERQDAFMNIMGWTSINSAKPYELRRIKKIVDSVTLEGVQDLSKYIDVSIIGGG</sequence>
<evidence type="ECO:0000256" key="1">
    <source>
        <dbReference type="ARBA" id="ARBA00023172"/>
    </source>
</evidence>
<evidence type="ECO:0000313" key="3">
    <source>
        <dbReference type="Proteomes" id="UP000387223"/>
    </source>
</evidence>
<protein>
    <recommendedName>
        <fullName evidence="4">Tyr recombinase domain-containing protein</fullName>
    </recommendedName>
</protein>
<dbReference type="GO" id="GO:0006310">
    <property type="term" value="P:DNA recombination"/>
    <property type="evidence" value="ECO:0007669"/>
    <property type="project" value="UniProtKB-KW"/>
</dbReference>
<dbReference type="CDD" id="cd00397">
    <property type="entry name" value="DNA_BRE_C"/>
    <property type="match status" value="1"/>
</dbReference>
<dbReference type="Gene3D" id="1.10.443.10">
    <property type="entry name" value="Intergrase catalytic core"/>
    <property type="match status" value="1"/>
</dbReference>
<dbReference type="Proteomes" id="UP000387223">
    <property type="component" value="Unassembled WGS sequence"/>
</dbReference>
<dbReference type="InterPro" id="IPR013762">
    <property type="entry name" value="Integrase-like_cat_sf"/>
</dbReference>
<dbReference type="EMBL" id="BGZI01000028">
    <property type="protein sequence ID" value="GBO89787.1"/>
    <property type="molecule type" value="Genomic_DNA"/>
</dbReference>
<name>A0A5M3Q3W3_9GAMM</name>
<gene>
    <name evidence="2" type="ORF">MSSD14B_34550</name>
</gene>
<dbReference type="GO" id="GO:0003677">
    <property type="term" value="F:DNA binding"/>
    <property type="evidence" value="ECO:0007669"/>
    <property type="project" value="InterPro"/>
</dbReference>
<reference evidence="2 3" key="1">
    <citation type="journal article" date="2019" name="J. Gen. Appl. Microbiol.">
        <title>Aerobic degradation of cis-dichloroethene by the marine bacterium Marinobacter salsuginis strain 5N-3.</title>
        <authorList>
            <person name="Inoue Y."/>
            <person name="Fukunaga Y."/>
            <person name="Katsumata H."/>
            <person name="Ohji S."/>
            <person name="Hosoyama A."/>
            <person name="Mori K."/>
            <person name="Ando K."/>
        </authorList>
    </citation>
    <scope>NUCLEOTIDE SEQUENCE [LARGE SCALE GENOMIC DNA]</scope>
    <source>
        <strain evidence="2 3">NBRC 109114</strain>
    </source>
</reference>
<dbReference type="AlphaFoldDB" id="A0A5M3Q3W3"/>
<dbReference type="InterPro" id="IPR011010">
    <property type="entry name" value="DNA_brk_join_enz"/>
</dbReference>
<dbReference type="GO" id="GO:0015074">
    <property type="term" value="P:DNA integration"/>
    <property type="evidence" value="ECO:0007669"/>
    <property type="project" value="InterPro"/>
</dbReference>
<dbReference type="SUPFAM" id="SSF56349">
    <property type="entry name" value="DNA breaking-rejoining enzymes"/>
    <property type="match status" value="1"/>
</dbReference>
<proteinExistence type="predicted"/>